<dbReference type="CDD" id="cd02953">
    <property type="entry name" value="DsbDgamma"/>
    <property type="match status" value="1"/>
</dbReference>
<dbReference type="PANTHER" id="PTHR32234">
    <property type="entry name" value="THIOL:DISULFIDE INTERCHANGE PROTEIN DSBD"/>
    <property type="match status" value="1"/>
</dbReference>
<dbReference type="GO" id="GO:0015035">
    <property type="term" value="F:protein-disulfide reductase activity"/>
    <property type="evidence" value="ECO:0007669"/>
    <property type="project" value="TreeGrafter"/>
</dbReference>
<evidence type="ECO:0000256" key="6">
    <source>
        <dbReference type="SAM" id="Phobius"/>
    </source>
</evidence>
<dbReference type="InterPro" id="IPR035671">
    <property type="entry name" value="DsbD_gamma"/>
</dbReference>
<feature type="domain" description="Thiol:disulfide interchange protein DsbD N-terminal" evidence="9">
    <location>
        <begin position="55"/>
        <end position="158"/>
    </location>
</feature>
<keyword evidence="4 6" id="KW-1133">Transmembrane helix</keyword>
<dbReference type="RefSeq" id="WP_244905916.1">
    <property type="nucleotide sequence ID" value="NZ_QAAA01000013.1"/>
</dbReference>
<dbReference type="InterPro" id="IPR036249">
    <property type="entry name" value="Thioredoxin-like_sf"/>
</dbReference>
<feature type="transmembrane region" description="Helical" evidence="6">
    <location>
        <begin position="494"/>
        <end position="515"/>
    </location>
</feature>
<evidence type="ECO:0000256" key="4">
    <source>
        <dbReference type="ARBA" id="ARBA00022989"/>
    </source>
</evidence>
<dbReference type="AlphaFoldDB" id="A0A2T5BQK7"/>
<dbReference type="PANTHER" id="PTHR32234:SF3">
    <property type="entry name" value="SUPPRESSION OF COPPER SENSITIVITY PROTEIN"/>
    <property type="match status" value="1"/>
</dbReference>
<dbReference type="InterPro" id="IPR003834">
    <property type="entry name" value="Cyt_c_assmbl_TM_dom"/>
</dbReference>
<dbReference type="Pfam" id="PF11412">
    <property type="entry name" value="DsbD_N"/>
    <property type="match status" value="1"/>
</dbReference>
<keyword evidence="7" id="KW-0732">Signal</keyword>
<feature type="chain" id="PRO_5015636022" evidence="7">
    <location>
        <begin position="30"/>
        <end position="690"/>
    </location>
</feature>
<dbReference type="SUPFAM" id="SSF52833">
    <property type="entry name" value="Thioredoxin-like"/>
    <property type="match status" value="1"/>
</dbReference>
<gene>
    <name evidence="10" type="ORF">C8N32_11340</name>
</gene>
<feature type="transmembrane region" description="Helical" evidence="6">
    <location>
        <begin position="547"/>
        <end position="566"/>
    </location>
</feature>
<dbReference type="Pfam" id="PF13899">
    <property type="entry name" value="Thioredoxin_7"/>
    <property type="match status" value="1"/>
</dbReference>
<feature type="transmembrane region" description="Helical" evidence="6">
    <location>
        <begin position="425"/>
        <end position="452"/>
    </location>
</feature>
<dbReference type="GO" id="GO:0016020">
    <property type="term" value="C:membrane"/>
    <property type="evidence" value="ECO:0007669"/>
    <property type="project" value="UniProtKB-SubCell"/>
</dbReference>
<feature type="transmembrane region" description="Helical" evidence="6">
    <location>
        <begin position="458"/>
        <end position="482"/>
    </location>
</feature>
<dbReference type="GO" id="GO:0017004">
    <property type="term" value="P:cytochrome complex assembly"/>
    <property type="evidence" value="ECO:0007669"/>
    <property type="project" value="UniProtKB-KW"/>
</dbReference>
<dbReference type="GO" id="GO:0045454">
    <property type="term" value="P:cell redox homeostasis"/>
    <property type="evidence" value="ECO:0007669"/>
    <property type="project" value="TreeGrafter"/>
</dbReference>
<comment type="caution">
    <text evidence="10">The sequence shown here is derived from an EMBL/GenBank/DDBJ whole genome shotgun (WGS) entry which is preliminary data.</text>
</comment>
<comment type="subcellular location">
    <subcellularLocation>
        <location evidence="1">Membrane</location>
        <topology evidence="1">Multi-pass membrane protein</topology>
    </subcellularLocation>
</comment>
<evidence type="ECO:0000256" key="1">
    <source>
        <dbReference type="ARBA" id="ARBA00004141"/>
    </source>
</evidence>
<feature type="transmembrane region" description="Helical" evidence="6">
    <location>
        <begin position="341"/>
        <end position="361"/>
    </location>
</feature>
<feature type="transmembrane region" description="Helical" evidence="6">
    <location>
        <begin position="381"/>
        <end position="404"/>
    </location>
</feature>
<protein>
    <submittedName>
        <fullName evidence="10">Suppressor for copper-sensitivity B</fullName>
    </submittedName>
</protein>
<dbReference type="InterPro" id="IPR028250">
    <property type="entry name" value="DsbDN"/>
</dbReference>
<evidence type="ECO:0000256" key="7">
    <source>
        <dbReference type="SAM" id="SignalP"/>
    </source>
</evidence>
<keyword evidence="3" id="KW-0201">Cytochrome c-type biogenesis</keyword>
<feature type="transmembrane region" description="Helical" evidence="6">
    <location>
        <begin position="521"/>
        <end position="540"/>
    </location>
</feature>
<feature type="transmembrane region" description="Helical" evidence="6">
    <location>
        <begin position="296"/>
        <end position="320"/>
    </location>
</feature>
<evidence type="ECO:0000259" key="9">
    <source>
        <dbReference type="Pfam" id="PF11412"/>
    </source>
</evidence>
<evidence type="ECO:0000256" key="2">
    <source>
        <dbReference type="ARBA" id="ARBA00022692"/>
    </source>
</evidence>
<evidence type="ECO:0000313" key="10">
    <source>
        <dbReference type="EMBL" id="PTN01431.1"/>
    </source>
</evidence>
<sequence>MPRQFTLPVLAMCIAVAMAGILGGGRALAASSAPAASDMVSARLLTAENGVAPGASTVSAALEISLTQGWKTYWRTPGEVGLPPRIEWSGSRNVAGAEILWPAPDRFTAFGIENFGYSGETVLPLRVNLENPGEPVALRAQVSLLICAEICVPQDFDLALDLPAGTGIDPEAAASIARHVARVPLSTEEAGLSLERAHLDDEALTLALRAQAAFTAPDIFPELGEGAALGAPDIRLGEDGRFLWARLPVLAPVTPGAASITVTDGARAVTLDLPLSETPPAPPFDVQERHAGAGELVAVALVALLGGLILNVMPCVLPVLSIKLSSALTAQGQSPVRVRGGFLMAALGVMLFMWGLAAATLAARAFGLSVGWGLQFQNPVFLAAMFMILVVFAANLLGLYEINLPASWQTRLARADGAPGYGGDLATGAFAAVLATPCSAPFLGTALAFALSGRVVDVLVIFTALGLGLALPYLLVAAVPGAMLRLPRPGRWMLWVKLGLGVLLAVTAGWLIWVLSGVGGGAVAVAVLAASAVLVGVLALRRIPGGIRALACGILVVVAMVAPAVLRPEQGVAQAAARWQAFDRAAIARHIAAGQVVFVDITADWCLTCKANKALVIGRAPVSRALEAAHIVPMRGDWTRPDPAIGRYLESLGRYGIPFNAVYGPSAPEGILLPELLSAEAVVEALERAR</sequence>
<feature type="domain" description="Cytochrome C biogenesis protein transmembrane" evidence="8">
    <location>
        <begin position="299"/>
        <end position="512"/>
    </location>
</feature>
<organism evidence="10 11">
    <name type="scientific">Rhodovulum imhoffii</name>
    <dbReference type="NCBI Taxonomy" id="365340"/>
    <lineage>
        <taxon>Bacteria</taxon>
        <taxon>Pseudomonadati</taxon>
        <taxon>Pseudomonadota</taxon>
        <taxon>Alphaproteobacteria</taxon>
        <taxon>Rhodobacterales</taxon>
        <taxon>Paracoccaceae</taxon>
        <taxon>Rhodovulum</taxon>
    </lineage>
</organism>
<keyword evidence="5 6" id="KW-0472">Membrane</keyword>
<accession>A0A2T5BQK7</accession>
<reference evidence="10 11" key="1">
    <citation type="submission" date="2018-04" db="EMBL/GenBank/DDBJ databases">
        <title>Genomic Encyclopedia of Archaeal and Bacterial Type Strains, Phase II (KMG-II): from individual species to whole genera.</title>
        <authorList>
            <person name="Goeker M."/>
        </authorList>
    </citation>
    <scope>NUCLEOTIDE SEQUENCE [LARGE SCALE GENOMIC DNA]</scope>
    <source>
        <strain evidence="10 11">DSM 18064</strain>
    </source>
</reference>
<dbReference type="Pfam" id="PF02683">
    <property type="entry name" value="DsbD_TM"/>
    <property type="match status" value="1"/>
</dbReference>
<evidence type="ECO:0000259" key="8">
    <source>
        <dbReference type="Pfam" id="PF02683"/>
    </source>
</evidence>
<feature type="signal peptide" evidence="7">
    <location>
        <begin position="1"/>
        <end position="29"/>
    </location>
</feature>
<evidence type="ECO:0000256" key="5">
    <source>
        <dbReference type="ARBA" id="ARBA00023136"/>
    </source>
</evidence>
<dbReference type="Proteomes" id="UP000243859">
    <property type="component" value="Unassembled WGS sequence"/>
</dbReference>
<dbReference type="EMBL" id="QAAA01000013">
    <property type="protein sequence ID" value="PTN01431.1"/>
    <property type="molecule type" value="Genomic_DNA"/>
</dbReference>
<proteinExistence type="predicted"/>
<evidence type="ECO:0000256" key="3">
    <source>
        <dbReference type="ARBA" id="ARBA00022748"/>
    </source>
</evidence>
<evidence type="ECO:0000313" key="11">
    <source>
        <dbReference type="Proteomes" id="UP000243859"/>
    </source>
</evidence>
<dbReference type="Gene3D" id="3.40.30.10">
    <property type="entry name" value="Glutaredoxin"/>
    <property type="match status" value="1"/>
</dbReference>
<keyword evidence="11" id="KW-1185">Reference proteome</keyword>
<keyword evidence="2 6" id="KW-0812">Transmembrane</keyword>
<name>A0A2T5BQK7_9RHOB</name>